<protein>
    <submittedName>
        <fullName evidence="2">Uncharacterized protein</fullName>
    </submittedName>
</protein>
<evidence type="ECO:0000313" key="2">
    <source>
        <dbReference type="EMBL" id="CAJ1055810.1"/>
    </source>
</evidence>
<organism evidence="2 3">
    <name type="scientific">Xyrichtys novacula</name>
    <name type="common">Pearly razorfish</name>
    <name type="synonym">Hemipteronotus novacula</name>
    <dbReference type="NCBI Taxonomy" id="13765"/>
    <lineage>
        <taxon>Eukaryota</taxon>
        <taxon>Metazoa</taxon>
        <taxon>Chordata</taxon>
        <taxon>Craniata</taxon>
        <taxon>Vertebrata</taxon>
        <taxon>Euteleostomi</taxon>
        <taxon>Actinopterygii</taxon>
        <taxon>Neopterygii</taxon>
        <taxon>Teleostei</taxon>
        <taxon>Neoteleostei</taxon>
        <taxon>Acanthomorphata</taxon>
        <taxon>Eupercaria</taxon>
        <taxon>Labriformes</taxon>
        <taxon>Labridae</taxon>
        <taxon>Xyrichtys</taxon>
    </lineage>
</organism>
<dbReference type="Proteomes" id="UP001178508">
    <property type="component" value="Chromosome 5"/>
</dbReference>
<accession>A0AAV1F4B4</accession>
<evidence type="ECO:0000313" key="3">
    <source>
        <dbReference type="Proteomes" id="UP001178508"/>
    </source>
</evidence>
<evidence type="ECO:0000256" key="1">
    <source>
        <dbReference type="SAM" id="MobiDB-lite"/>
    </source>
</evidence>
<gene>
    <name evidence="2" type="ORF">XNOV1_A010914</name>
</gene>
<keyword evidence="3" id="KW-1185">Reference proteome</keyword>
<feature type="region of interest" description="Disordered" evidence="1">
    <location>
        <begin position="1"/>
        <end position="25"/>
    </location>
</feature>
<proteinExistence type="predicted"/>
<name>A0AAV1F4B4_XYRNO</name>
<feature type="compositionally biased region" description="Polar residues" evidence="1">
    <location>
        <begin position="1"/>
        <end position="10"/>
    </location>
</feature>
<dbReference type="AlphaFoldDB" id="A0AAV1F4B4"/>
<reference evidence="2" key="1">
    <citation type="submission" date="2023-08" db="EMBL/GenBank/DDBJ databases">
        <authorList>
            <person name="Alioto T."/>
            <person name="Alioto T."/>
            <person name="Gomez Garrido J."/>
        </authorList>
    </citation>
    <scope>NUCLEOTIDE SEQUENCE</scope>
</reference>
<dbReference type="EMBL" id="OY660868">
    <property type="protein sequence ID" value="CAJ1055810.1"/>
    <property type="molecule type" value="Genomic_DNA"/>
</dbReference>
<sequence length="109" mass="12295">MKQRQQSALIHTSGHESLPPRPEKVRVERRYVIGGPGLTESHMQEDSRGPWAELEYSRVSVLQTCSGTFTSSCFRDPSEDPPPDLWTMSQHAVHTLSEQKTRLISCACN</sequence>